<dbReference type="Proteomes" id="UP001500058">
    <property type="component" value="Unassembled WGS sequence"/>
</dbReference>
<dbReference type="Gene3D" id="1.10.10.10">
    <property type="entry name" value="Winged helix-like DNA-binding domain superfamily/Winged helix DNA-binding domain"/>
    <property type="match status" value="1"/>
</dbReference>
<dbReference type="SUPFAM" id="SSF46894">
    <property type="entry name" value="C-terminal effector domain of the bipartite response regulators"/>
    <property type="match status" value="1"/>
</dbReference>
<protein>
    <recommendedName>
        <fullName evidence="1">PAS domain-containing protein</fullName>
    </recommendedName>
</protein>
<dbReference type="InterPro" id="IPR013656">
    <property type="entry name" value="PAS_4"/>
</dbReference>
<dbReference type="CDD" id="cd00130">
    <property type="entry name" value="PAS"/>
    <property type="match status" value="1"/>
</dbReference>
<sequence length="223" mass="23958">MPARTSAHRTLFARAWMALLVVDRSGVVVDANPSAARLTGRPLGELTGSPAHHHLPEALCVTLWSRLGSDRGAYFHATTPLGTAARNAVGGDRARVRVRVVAWLAVPGDPESEAVCCLLPLVPRPGSPALPAPPRLSTVEARIVEGLAYGLTNVELSRRLHLSRQGLDYHIDRLRRKLRVRGRTAVVARAYVAGLLAADVWPPRLRTTWNASPTGGEHPSPAG</sequence>
<dbReference type="InterPro" id="IPR035965">
    <property type="entry name" value="PAS-like_dom_sf"/>
</dbReference>
<dbReference type="InterPro" id="IPR036388">
    <property type="entry name" value="WH-like_DNA-bd_sf"/>
</dbReference>
<dbReference type="InterPro" id="IPR000792">
    <property type="entry name" value="Tscrpt_reg_LuxR_C"/>
</dbReference>
<dbReference type="Pfam" id="PF08448">
    <property type="entry name" value="PAS_4"/>
    <property type="match status" value="1"/>
</dbReference>
<reference evidence="2 3" key="1">
    <citation type="journal article" date="2019" name="Int. J. Syst. Evol. Microbiol.">
        <title>The Global Catalogue of Microorganisms (GCM) 10K type strain sequencing project: providing services to taxonomists for standard genome sequencing and annotation.</title>
        <authorList>
            <consortium name="The Broad Institute Genomics Platform"/>
            <consortium name="The Broad Institute Genome Sequencing Center for Infectious Disease"/>
            <person name="Wu L."/>
            <person name="Ma J."/>
        </authorList>
    </citation>
    <scope>NUCLEOTIDE SEQUENCE [LARGE SCALE GENOMIC DNA]</scope>
    <source>
        <strain evidence="2 3">JCM 6921</strain>
    </source>
</reference>
<dbReference type="SMART" id="SM00421">
    <property type="entry name" value="HTH_LUXR"/>
    <property type="match status" value="1"/>
</dbReference>
<accession>A0ABN3I8H1</accession>
<dbReference type="InterPro" id="IPR016032">
    <property type="entry name" value="Sig_transdc_resp-reg_C-effctor"/>
</dbReference>
<dbReference type="EMBL" id="BAAATJ010000007">
    <property type="protein sequence ID" value="GAA2395968.1"/>
    <property type="molecule type" value="Genomic_DNA"/>
</dbReference>
<dbReference type="InterPro" id="IPR000014">
    <property type="entry name" value="PAS"/>
</dbReference>
<name>A0ABN3I8H1_9ACTN</name>
<evidence type="ECO:0000259" key="1">
    <source>
        <dbReference type="PROSITE" id="PS50112"/>
    </source>
</evidence>
<dbReference type="SUPFAM" id="SSF55785">
    <property type="entry name" value="PYP-like sensor domain (PAS domain)"/>
    <property type="match status" value="1"/>
</dbReference>
<evidence type="ECO:0000313" key="3">
    <source>
        <dbReference type="Proteomes" id="UP001500058"/>
    </source>
</evidence>
<organism evidence="2 3">
    <name type="scientific">Streptomyces glaucosporus</name>
    <dbReference type="NCBI Taxonomy" id="284044"/>
    <lineage>
        <taxon>Bacteria</taxon>
        <taxon>Bacillati</taxon>
        <taxon>Actinomycetota</taxon>
        <taxon>Actinomycetes</taxon>
        <taxon>Kitasatosporales</taxon>
        <taxon>Streptomycetaceae</taxon>
        <taxon>Streptomyces</taxon>
    </lineage>
</organism>
<dbReference type="Gene3D" id="3.30.450.20">
    <property type="entry name" value="PAS domain"/>
    <property type="match status" value="1"/>
</dbReference>
<gene>
    <name evidence="2" type="ORF">GCM10010420_21920</name>
</gene>
<proteinExistence type="predicted"/>
<dbReference type="RefSeq" id="WP_344630733.1">
    <property type="nucleotide sequence ID" value="NZ_BAAATJ010000007.1"/>
</dbReference>
<dbReference type="PROSITE" id="PS50112">
    <property type="entry name" value="PAS"/>
    <property type="match status" value="1"/>
</dbReference>
<dbReference type="Pfam" id="PF00196">
    <property type="entry name" value="GerE"/>
    <property type="match status" value="1"/>
</dbReference>
<comment type="caution">
    <text evidence="2">The sequence shown here is derived from an EMBL/GenBank/DDBJ whole genome shotgun (WGS) entry which is preliminary data.</text>
</comment>
<keyword evidence="3" id="KW-1185">Reference proteome</keyword>
<feature type="domain" description="PAS" evidence="1">
    <location>
        <begin position="19"/>
        <end position="48"/>
    </location>
</feature>
<evidence type="ECO:0000313" key="2">
    <source>
        <dbReference type="EMBL" id="GAA2395968.1"/>
    </source>
</evidence>